<comment type="subcellular location">
    <subcellularLocation>
        <location evidence="1">Membrane</location>
        <topology evidence="1">Multi-pass membrane protein</topology>
    </subcellularLocation>
</comment>
<dbReference type="OrthoDB" id="8770617at2"/>
<dbReference type="InterPro" id="IPR000620">
    <property type="entry name" value="EamA_dom"/>
</dbReference>
<keyword evidence="9" id="KW-1185">Reference proteome</keyword>
<sequence length="321" mass="34184">MVNSTTSADEVRQERDYPRWLLLAALLGGNVALALGPWAVRLADSGPVSAGFWRLFLALPFLAVLARANGETLGNIARPVLVMVMLAGLVFAFDLASWHIGIEATRLGNATLFGNSGSLVLMVWGFILWRRLPRAMEWLAIAAAFSGAAILMGQSLEISLATLVGDLFCLLAGLFYAGYLLILQKARASLGSWSLLTWCSLAGAPVLLAIALFRGEPVWPHNWTPLIALFVLSQLVGQGLLVFSLKHFPPLVIGLALLTQPAVAALSGWFAFGETVGLVDIAGMALLGLALVLARGSKAQPAADLPAEAEEPTSNFNSRRD</sequence>
<dbReference type="SUPFAM" id="SSF103481">
    <property type="entry name" value="Multidrug resistance efflux transporter EmrE"/>
    <property type="match status" value="2"/>
</dbReference>
<accession>A0A6L7GBE4</accession>
<dbReference type="EMBL" id="WTYU01000001">
    <property type="protein sequence ID" value="MXP13289.1"/>
    <property type="molecule type" value="Genomic_DNA"/>
</dbReference>
<feature type="transmembrane region" description="Helical" evidence="6">
    <location>
        <begin position="195"/>
        <end position="213"/>
    </location>
</feature>
<reference evidence="8 9" key="1">
    <citation type="submission" date="2019-12" db="EMBL/GenBank/DDBJ databases">
        <title>Genomic-based taxomic classification of the family Erythrobacteraceae.</title>
        <authorList>
            <person name="Xu L."/>
        </authorList>
    </citation>
    <scope>NUCLEOTIDE SEQUENCE [LARGE SCALE GENOMIC DNA]</scope>
    <source>
        <strain evidence="8 9">KCTC 52259</strain>
    </source>
</reference>
<keyword evidence="5 6" id="KW-0472">Membrane</keyword>
<keyword evidence="4 6" id="KW-1133">Transmembrane helix</keyword>
<evidence type="ECO:0000256" key="4">
    <source>
        <dbReference type="ARBA" id="ARBA00022989"/>
    </source>
</evidence>
<dbReference type="InterPro" id="IPR050638">
    <property type="entry name" value="AA-Vitamin_Transporters"/>
</dbReference>
<evidence type="ECO:0000256" key="3">
    <source>
        <dbReference type="ARBA" id="ARBA00022692"/>
    </source>
</evidence>
<protein>
    <submittedName>
        <fullName evidence="8">EamA family transporter</fullName>
    </submittedName>
</protein>
<feature type="transmembrane region" description="Helical" evidence="6">
    <location>
        <begin position="276"/>
        <end position="294"/>
    </location>
</feature>
<dbReference type="RefSeq" id="WP_160599401.1">
    <property type="nucleotide sequence ID" value="NZ_WTYU01000001.1"/>
</dbReference>
<dbReference type="GO" id="GO:0016020">
    <property type="term" value="C:membrane"/>
    <property type="evidence" value="ECO:0007669"/>
    <property type="project" value="UniProtKB-SubCell"/>
</dbReference>
<evidence type="ECO:0000259" key="7">
    <source>
        <dbReference type="Pfam" id="PF00892"/>
    </source>
</evidence>
<dbReference type="AlphaFoldDB" id="A0A6L7GBE4"/>
<dbReference type="Pfam" id="PF00892">
    <property type="entry name" value="EamA"/>
    <property type="match status" value="1"/>
</dbReference>
<evidence type="ECO:0000313" key="8">
    <source>
        <dbReference type="EMBL" id="MXP13289.1"/>
    </source>
</evidence>
<keyword evidence="3 6" id="KW-0812">Transmembrane</keyword>
<comment type="caution">
    <text evidence="8">The sequence shown here is derived from an EMBL/GenBank/DDBJ whole genome shotgun (WGS) entry which is preliminary data.</text>
</comment>
<evidence type="ECO:0000256" key="5">
    <source>
        <dbReference type="ARBA" id="ARBA00023136"/>
    </source>
</evidence>
<evidence type="ECO:0000256" key="6">
    <source>
        <dbReference type="SAM" id="Phobius"/>
    </source>
</evidence>
<evidence type="ECO:0000313" key="9">
    <source>
        <dbReference type="Proteomes" id="UP000473531"/>
    </source>
</evidence>
<evidence type="ECO:0000256" key="1">
    <source>
        <dbReference type="ARBA" id="ARBA00004141"/>
    </source>
</evidence>
<feature type="transmembrane region" description="Helical" evidence="6">
    <location>
        <begin position="160"/>
        <end position="183"/>
    </location>
</feature>
<organism evidence="8 9">
    <name type="scientific">Allopontixanthobacter confluentis</name>
    <dbReference type="NCBI Taxonomy" id="1849021"/>
    <lineage>
        <taxon>Bacteria</taxon>
        <taxon>Pseudomonadati</taxon>
        <taxon>Pseudomonadota</taxon>
        <taxon>Alphaproteobacteria</taxon>
        <taxon>Sphingomonadales</taxon>
        <taxon>Erythrobacteraceae</taxon>
        <taxon>Allopontixanthobacter</taxon>
    </lineage>
</organism>
<feature type="transmembrane region" description="Helical" evidence="6">
    <location>
        <begin position="136"/>
        <end position="154"/>
    </location>
</feature>
<feature type="transmembrane region" description="Helical" evidence="6">
    <location>
        <begin position="20"/>
        <end position="40"/>
    </location>
</feature>
<feature type="transmembrane region" description="Helical" evidence="6">
    <location>
        <begin position="251"/>
        <end position="270"/>
    </location>
</feature>
<dbReference type="PANTHER" id="PTHR32322">
    <property type="entry name" value="INNER MEMBRANE TRANSPORTER"/>
    <property type="match status" value="1"/>
</dbReference>
<feature type="transmembrane region" description="Helical" evidence="6">
    <location>
        <begin position="112"/>
        <end position="129"/>
    </location>
</feature>
<dbReference type="Proteomes" id="UP000473531">
    <property type="component" value="Unassembled WGS sequence"/>
</dbReference>
<feature type="transmembrane region" description="Helical" evidence="6">
    <location>
        <begin position="80"/>
        <end position="100"/>
    </location>
</feature>
<dbReference type="PANTHER" id="PTHR32322:SF2">
    <property type="entry name" value="EAMA DOMAIN-CONTAINING PROTEIN"/>
    <property type="match status" value="1"/>
</dbReference>
<gene>
    <name evidence="8" type="ORF">GRI44_00760</name>
</gene>
<feature type="transmembrane region" description="Helical" evidence="6">
    <location>
        <begin position="52"/>
        <end position="68"/>
    </location>
</feature>
<comment type="similarity">
    <text evidence="2">Belongs to the EamA transporter family.</text>
</comment>
<dbReference type="InterPro" id="IPR037185">
    <property type="entry name" value="EmrE-like"/>
</dbReference>
<proteinExistence type="inferred from homology"/>
<name>A0A6L7GBE4_9SPHN</name>
<evidence type="ECO:0000256" key="2">
    <source>
        <dbReference type="ARBA" id="ARBA00007362"/>
    </source>
</evidence>
<feature type="transmembrane region" description="Helical" evidence="6">
    <location>
        <begin position="225"/>
        <end position="244"/>
    </location>
</feature>
<feature type="domain" description="EamA" evidence="7">
    <location>
        <begin position="164"/>
        <end position="293"/>
    </location>
</feature>